<dbReference type="Proteomes" id="UP001165092">
    <property type="component" value="Unassembled WGS sequence"/>
</dbReference>
<protein>
    <submittedName>
        <fullName evidence="2">Uncharacterized protein</fullName>
    </submittedName>
</protein>
<evidence type="ECO:0000313" key="2">
    <source>
        <dbReference type="EMBL" id="GLU49891.1"/>
    </source>
</evidence>
<accession>A0A9W6UIF6</accession>
<organism evidence="2 3">
    <name type="scientific">Nocardiopsis ansamitocini</name>
    <dbReference type="NCBI Taxonomy" id="1670832"/>
    <lineage>
        <taxon>Bacteria</taxon>
        <taxon>Bacillati</taxon>
        <taxon>Actinomycetota</taxon>
        <taxon>Actinomycetes</taxon>
        <taxon>Streptosporangiales</taxon>
        <taxon>Nocardiopsidaceae</taxon>
        <taxon>Nocardiopsis</taxon>
    </lineage>
</organism>
<proteinExistence type="predicted"/>
<comment type="caution">
    <text evidence="2">The sequence shown here is derived from an EMBL/GenBank/DDBJ whole genome shotgun (WGS) entry which is preliminary data.</text>
</comment>
<sequence length="62" mass="6189">MRRLLTVLALSAAVVGTAAAPAAAASTDLMGLCPSTAEGEETQAVNGLIGDLLTGINDFVCR</sequence>
<dbReference type="RefSeq" id="WP_285761434.1">
    <property type="nucleotide sequence ID" value="NZ_BSQG01000010.1"/>
</dbReference>
<dbReference type="AlphaFoldDB" id="A0A9W6UIF6"/>
<evidence type="ECO:0000256" key="1">
    <source>
        <dbReference type="SAM" id="SignalP"/>
    </source>
</evidence>
<reference evidence="2" key="1">
    <citation type="submission" date="2023-02" db="EMBL/GenBank/DDBJ databases">
        <title>Nocardiopsis ansamitocini NBRC 112285.</title>
        <authorList>
            <person name="Ichikawa N."/>
            <person name="Sato H."/>
            <person name="Tonouchi N."/>
        </authorList>
    </citation>
    <scope>NUCLEOTIDE SEQUENCE</scope>
    <source>
        <strain evidence="2">NBRC 112285</strain>
    </source>
</reference>
<feature type="signal peptide" evidence="1">
    <location>
        <begin position="1"/>
        <end position="24"/>
    </location>
</feature>
<evidence type="ECO:0000313" key="3">
    <source>
        <dbReference type="Proteomes" id="UP001165092"/>
    </source>
</evidence>
<dbReference type="EMBL" id="BSQG01000010">
    <property type="protein sequence ID" value="GLU49891.1"/>
    <property type="molecule type" value="Genomic_DNA"/>
</dbReference>
<gene>
    <name evidence="2" type="ORF">Nans01_42420</name>
</gene>
<keyword evidence="1" id="KW-0732">Signal</keyword>
<feature type="chain" id="PRO_5040987857" evidence="1">
    <location>
        <begin position="25"/>
        <end position="62"/>
    </location>
</feature>
<keyword evidence="3" id="KW-1185">Reference proteome</keyword>
<name>A0A9W6UIF6_9ACTN</name>